<keyword evidence="2" id="KW-1133">Transmembrane helix</keyword>
<dbReference type="Proteomes" id="UP000243024">
    <property type="component" value="Unassembled WGS sequence"/>
</dbReference>
<comment type="caution">
    <text evidence="3">The sequence shown here is derived from an EMBL/GenBank/DDBJ whole genome shotgun (WGS) entry which is preliminary data.</text>
</comment>
<keyword evidence="4" id="KW-1185">Reference proteome</keyword>
<gene>
    <name evidence="3" type="ORF">SA87_08605</name>
</gene>
<accession>A0A179ISK9</accession>
<feature type="region of interest" description="Disordered" evidence="1">
    <location>
        <begin position="279"/>
        <end position="312"/>
    </location>
</feature>
<dbReference type="AlphaFoldDB" id="A0A179ISK9"/>
<reference evidence="3 4" key="1">
    <citation type="submission" date="2015-09" db="EMBL/GenBank/DDBJ databases">
        <title>Draft genome sequence of Hydrogenibacillus schlegelii DSM 2000.</title>
        <authorList>
            <person name="Hemp J."/>
        </authorList>
    </citation>
    <scope>NUCLEOTIDE SEQUENCE [LARGE SCALE GENOMIC DNA]</scope>
    <source>
        <strain evidence="3 4">MA 48</strain>
    </source>
</reference>
<keyword evidence="2" id="KW-0472">Membrane</keyword>
<sequence length="477" mass="50040">MRIRRKGGPGLGDGQAGFGRGWGRGKTGKGEFPAVASVASAEAAAAGSRAGRRTDARRREGGWMLPIALLSLAVVSLLAVSVLERIVERREAMGLFWAEADLEALVKSGAAFVFALPYCLPAELPHSEPIVFASAYPFGGSAAGGGIGALAASVDFSREGSFEAMFAPGEGWAVSFPATGLAGETVCVSWRLEPSDGEAVAMRLLAAVAPEAVPPPEDGAAWRVLWEGATAGADAGVDEGCSAEGAHSALWTIEEGDGVVRRRGWLRWEMVSFSGAGMEEGRPLSGGAGGKGSTLSGETNEEGSFISGGSEKERRQVRFSELKLRPLDPCRRQREALKALEEIAPRAGRWVDRAGRPADGPVGTIRVAAFAGPDPAADAPAEASAVSAADVRFEAASGARETPRLPAWAAGTLEVAMPAPDLLTAPLPAEYDRIERRYTFLRSFSDGPGGLRDRLACWARTNWSGYDPKRHACRGPE</sequence>
<evidence type="ECO:0000313" key="3">
    <source>
        <dbReference type="EMBL" id="OAR04591.1"/>
    </source>
</evidence>
<dbReference type="RefSeq" id="WP_066199689.1">
    <property type="nucleotide sequence ID" value="NZ_JBDOQL010000217.1"/>
</dbReference>
<keyword evidence="2" id="KW-0812">Transmembrane</keyword>
<evidence type="ECO:0000256" key="1">
    <source>
        <dbReference type="SAM" id="MobiDB-lite"/>
    </source>
</evidence>
<name>A0A179ISK9_HYDSH</name>
<proteinExistence type="predicted"/>
<dbReference type="EMBL" id="JXBB01000012">
    <property type="protein sequence ID" value="OAR04591.1"/>
    <property type="molecule type" value="Genomic_DNA"/>
</dbReference>
<organism evidence="3 4">
    <name type="scientific">Hydrogenibacillus schlegelii</name>
    <name type="common">Bacillus schlegelii</name>
    <dbReference type="NCBI Taxonomy" id="1484"/>
    <lineage>
        <taxon>Bacteria</taxon>
        <taxon>Bacillati</taxon>
        <taxon>Bacillota</taxon>
        <taxon>Bacilli</taxon>
        <taxon>Bacillales</taxon>
        <taxon>Bacillales Family X. Incertae Sedis</taxon>
        <taxon>Hydrogenibacillus</taxon>
    </lineage>
</organism>
<feature type="transmembrane region" description="Helical" evidence="2">
    <location>
        <begin position="62"/>
        <end position="83"/>
    </location>
</feature>
<protein>
    <submittedName>
        <fullName evidence="3">Uncharacterized protein</fullName>
    </submittedName>
</protein>
<feature type="region of interest" description="Disordered" evidence="1">
    <location>
        <begin position="1"/>
        <end position="22"/>
    </location>
</feature>
<evidence type="ECO:0000256" key="2">
    <source>
        <dbReference type="SAM" id="Phobius"/>
    </source>
</evidence>
<feature type="compositionally biased region" description="Gly residues" evidence="1">
    <location>
        <begin position="8"/>
        <end position="22"/>
    </location>
</feature>
<evidence type="ECO:0000313" key="4">
    <source>
        <dbReference type="Proteomes" id="UP000243024"/>
    </source>
</evidence>
<dbReference type="STRING" id="1484.SA87_08605"/>